<dbReference type="PANTHER" id="PTHR37246">
    <property type="entry name" value="OS07G0658000 PROTEIN"/>
    <property type="match status" value="1"/>
</dbReference>
<organism evidence="1 2">
    <name type="scientific">Kingdonia uniflora</name>
    <dbReference type="NCBI Taxonomy" id="39325"/>
    <lineage>
        <taxon>Eukaryota</taxon>
        <taxon>Viridiplantae</taxon>
        <taxon>Streptophyta</taxon>
        <taxon>Embryophyta</taxon>
        <taxon>Tracheophyta</taxon>
        <taxon>Spermatophyta</taxon>
        <taxon>Magnoliopsida</taxon>
        <taxon>Ranunculales</taxon>
        <taxon>Circaeasteraceae</taxon>
        <taxon>Kingdonia</taxon>
    </lineage>
</organism>
<dbReference type="InterPro" id="IPR036444">
    <property type="entry name" value="PLipase_A2_dom_sf"/>
</dbReference>
<keyword evidence="2" id="KW-1185">Reference proteome</keyword>
<reference evidence="1 2" key="1">
    <citation type="journal article" date="2020" name="IScience">
        <title>Genome Sequencing of the Endangered Kingdonia uniflora (Circaeasteraceae, Ranunculales) Reveals Potential Mechanisms of Evolutionary Specialization.</title>
        <authorList>
            <person name="Sun Y."/>
            <person name="Deng T."/>
            <person name="Zhang A."/>
            <person name="Moore M.J."/>
            <person name="Landis J.B."/>
            <person name="Lin N."/>
            <person name="Zhang H."/>
            <person name="Zhang X."/>
            <person name="Huang J."/>
            <person name="Zhang X."/>
            <person name="Sun H."/>
            <person name="Wang H."/>
        </authorList>
    </citation>
    <scope>NUCLEOTIDE SEQUENCE [LARGE SCALE GENOMIC DNA]</scope>
    <source>
        <strain evidence="1">TB1705</strain>
        <tissue evidence="1">Leaf</tissue>
    </source>
</reference>
<dbReference type="GO" id="GO:0050482">
    <property type="term" value="P:arachidonate secretion"/>
    <property type="evidence" value="ECO:0007669"/>
    <property type="project" value="InterPro"/>
</dbReference>
<dbReference type="Proteomes" id="UP000541444">
    <property type="component" value="Unassembled WGS sequence"/>
</dbReference>
<proteinExistence type="predicted"/>
<name>A0A7J7MKK3_9MAGN</name>
<sequence>MDFNFLNKLPQFDLFSSVSFGHSTSPTASITESPRQRGFFDVTLWGYSLLSFTPWVISASDKFQSPVTFNRRRLQQQQAYTVKSRDPGCGGCSVPLFRPYVAKVPWHKGARGFLSQMFPRYGHYCGPNWSSGKEGGSLLWDQRPIDWLDFCCYCHDIGYDTHDQAKLLKADLAFLECLQRPQMTTKGDAQTAYLYRTMCVTGTFL</sequence>
<dbReference type="SUPFAM" id="SSF48619">
    <property type="entry name" value="Phospholipase A2, PLA2"/>
    <property type="match status" value="1"/>
</dbReference>
<comment type="caution">
    <text evidence="1">The sequence shown here is derived from an EMBL/GenBank/DDBJ whole genome shotgun (WGS) entry which is preliminary data.</text>
</comment>
<dbReference type="OrthoDB" id="655972at2759"/>
<dbReference type="PANTHER" id="PTHR37246:SF1">
    <property type="entry name" value="PHOSPHOLIPASE A2 FAMILY PROTEIN"/>
    <property type="match status" value="1"/>
</dbReference>
<accession>A0A7J7MKK3</accession>
<evidence type="ECO:0008006" key="3">
    <source>
        <dbReference type="Google" id="ProtNLM"/>
    </source>
</evidence>
<dbReference type="AlphaFoldDB" id="A0A7J7MKK3"/>
<dbReference type="EMBL" id="JACGCM010001428">
    <property type="protein sequence ID" value="KAF6155401.1"/>
    <property type="molecule type" value="Genomic_DNA"/>
</dbReference>
<gene>
    <name evidence="1" type="ORF">GIB67_019927</name>
</gene>
<dbReference type="GO" id="GO:0004623">
    <property type="term" value="F:phospholipase A2 activity"/>
    <property type="evidence" value="ECO:0007669"/>
    <property type="project" value="InterPro"/>
</dbReference>
<dbReference type="Gene3D" id="1.20.90.10">
    <property type="entry name" value="Phospholipase A2 domain"/>
    <property type="match status" value="1"/>
</dbReference>
<evidence type="ECO:0000313" key="1">
    <source>
        <dbReference type="EMBL" id="KAF6155401.1"/>
    </source>
</evidence>
<dbReference type="GO" id="GO:0006644">
    <property type="term" value="P:phospholipid metabolic process"/>
    <property type="evidence" value="ECO:0007669"/>
    <property type="project" value="InterPro"/>
</dbReference>
<evidence type="ECO:0000313" key="2">
    <source>
        <dbReference type="Proteomes" id="UP000541444"/>
    </source>
</evidence>
<protein>
    <recommendedName>
        <fullName evidence="3">Phospholipase A2 family protein</fullName>
    </recommendedName>
</protein>